<accession>A0A939FUW9</accession>
<evidence type="ECO:0008006" key="5">
    <source>
        <dbReference type="Google" id="ProtNLM"/>
    </source>
</evidence>
<evidence type="ECO:0000256" key="2">
    <source>
        <dbReference type="SAM" id="SignalP"/>
    </source>
</evidence>
<feature type="chain" id="PRO_5037727342" description="Chemotaxis protein MotC" evidence="2">
    <location>
        <begin position="26"/>
        <end position="478"/>
    </location>
</feature>
<keyword evidence="2" id="KW-0732">Signal</keyword>
<evidence type="ECO:0000313" key="4">
    <source>
        <dbReference type="Proteomes" id="UP000664122"/>
    </source>
</evidence>
<proteinExistence type="predicted"/>
<dbReference type="AlphaFoldDB" id="A0A939FUW9"/>
<name>A0A939FUW9_9HYPH</name>
<protein>
    <recommendedName>
        <fullName evidence="5">Chemotaxis protein MotC</fullName>
    </recommendedName>
</protein>
<keyword evidence="4" id="KW-1185">Reference proteome</keyword>
<dbReference type="Proteomes" id="UP000664122">
    <property type="component" value="Unassembled WGS sequence"/>
</dbReference>
<comment type="caution">
    <text evidence="3">The sequence shown here is derived from an EMBL/GenBank/DDBJ whole genome shotgun (WGS) entry which is preliminary data.</text>
</comment>
<reference evidence="3" key="1">
    <citation type="submission" date="2021-03" db="EMBL/GenBank/DDBJ databases">
        <title>Whole genome sequence of Jiella sp. CQZ9-1.</title>
        <authorList>
            <person name="Tuo L."/>
        </authorList>
    </citation>
    <scope>NUCLEOTIDE SEQUENCE</scope>
    <source>
        <strain evidence="3">CQZ9-1</strain>
    </source>
</reference>
<feature type="region of interest" description="Disordered" evidence="1">
    <location>
        <begin position="25"/>
        <end position="116"/>
    </location>
</feature>
<feature type="compositionally biased region" description="Basic and acidic residues" evidence="1">
    <location>
        <begin position="44"/>
        <end position="55"/>
    </location>
</feature>
<gene>
    <name evidence="3" type="ORF">J1C48_01545</name>
</gene>
<organism evidence="3 4">
    <name type="scientific">Jiella flava</name>
    <dbReference type="NCBI Taxonomy" id="2816857"/>
    <lineage>
        <taxon>Bacteria</taxon>
        <taxon>Pseudomonadati</taxon>
        <taxon>Pseudomonadota</taxon>
        <taxon>Alphaproteobacteria</taxon>
        <taxon>Hyphomicrobiales</taxon>
        <taxon>Aurantimonadaceae</taxon>
        <taxon>Jiella</taxon>
    </lineage>
</organism>
<evidence type="ECO:0000256" key="1">
    <source>
        <dbReference type="SAM" id="MobiDB-lite"/>
    </source>
</evidence>
<dbReference type="EMBL" id="JAFMPP010000001">
    <property type="protein sequence ID" value="MBO0661246.1"/>
    <property type="molecule type" value="Genomic_DNA"/>
</dbReference>
<sequence length="478" mass="51403">MTWRRLDWLLALVATVLVLVAPARAKDAPSAGPSDTSAEAVRQAGEDARMGEDPLAHAPDQGPQTAMPGTASDAADGHGDAPADGAGSPETESNDAAGHGNDAHVTNSHPAVPVRGPQPYEVIRSLQFLQDQAARGNPAANRVQARLLQWYGPSFEHASNDVWKDPRNQRAAALFVLSGGPPSVLRMIIARNAMPESVMPLLKGALAYVENRQKDAETLLSGLDIAHLEPGLGAQVNLALAQLLEKEHPKQALERLRLVMLEGTGTLLEEAALRLAMVLADQLGEHDRADNYARLYFDRYDKSIYAGNFRARFSAIYVARPASQANKTLATVADAVARIPADQQIMIYLSIGRRSLIAGNMKLAGAMGEKVLGYANLSDYARQRARLYVAASTLTERDPAEMLASLQSIDRDKLHPADRKLYDAALGVLNQIRKPLMAVSRTDKDAAPASEAAFDSAVVDRANKLLNAVRGDLKESGK</sequence>
<feature type="signal peptide" evidence="2">
    <location>
        <begin position="1"/>
        <end position="25"/>
    </location>
</feature>
<dbReference type="RefSeq" id="WP_207255885.1">
    <property type="nucleotide sequence ID" value="NZ_JAFMPP010000001.1"/>
</dbReference>
<evidence type="ECO:0000313" key="3">
    <source>
        <dbReference type="EMBL" id="MBO0661246.1"/>
    </source>
</evidence>